<evidence type="ECO:0000313" key="2">
    <source>
        <dbReference type="EMBL" id="AUR01823.1"/>
    </source>
</evidence>
<name>A0A2I7KGV5_9RHOB</name>
<dbReference type="Pfam" id="PF02643">
    <property type="entry name" value="DUF192"/>
    <property type="match status" value="1"/>
</dbReference>
<dbReference type="AlphaFoldDB" id="A0A2I7KGV5"/>
<organism evidence="2 3">
    <name type="scientific">Phaeobacter inhibens</name>
    <dbReference type="NCBI Taxonomy" id="221822"/>
    <lineage>
        <taxon>Bacteria</taxon>
        <taxon>Pseudomonadati</taxon>
        <taxon>Pseudomonadota</taxon>
        <taxon>Alphaproteobacteria</taxon>
        <taxon>Rhodobacterales</taxon>
        <taxon>Roseobacteraceae</taxon>
        <taxon>Phaeobacter</taxon>
    </lineage>
</organism>
<evidence type="ECO:0000256" key="1">
    <source>
        <dbReference type="SAM" id="Phobius"/>
    </source>
</evidence>
<protein>
    <recommendedName>
        <fullName evidence="4">DUF192 domain-containing protein</fullName>
    </recommendedName>
</protein>
<evidence type="ECO:0000313" key="3">
    <source>
        <dbReference type="Proteomes" id="UP000236447"/>
    </source>
</evidence>
<keyword evidence="2" id="KW-0614">Plasmid</keyword>
<reference evidence="2 3" key="1">
    <citation type="journal article" date="2017" name="Front. Microbiol.">
        <title>Phaeobacter piscinae sp. nov., a species of the Roseobacter group and potential aquaculture probiont.</title>
        <authorList>
            <person name="Sonnenschein E.C."/>
            <person name="Phippen C.B.W."/>
            <person name="Nielsen K.F."/>
            <person name="Mateiu R.V."/>
            <person name="Melchiorsen J."/>
            <person name="Gram L."/>
            <person name="Overmann J."/>
            <person name="Freese H.M."/>
        </authorList>
    </citation>
    <scope>NUCLEOTIDE SEQUENCE [LARGE SCALE GENOMIC DNA]</scope>
    <source>
        <strain evidence="2 3">P88</strain>
        <plasmid evidence="3">pp88_e</plasmid>
    </source>
</reference>
<sequence length="175" mass="18740">MAAKKKTLDFTQGKPRQTWLGYVLAGAVFSIALLSIFAALSASSARSLCRYISVSMLSPELVLTAELAATSRAKLAGMQNRSTFAPADAMLFTYDDPKLVSFWMKDTPIPLDIIFLDAAGVVSQIEPSAPPESIVPIESARPIMAALEVPSGTASSRGIEIGSRMVFDPERCIDP</sequence>
<dbReference type="InterPro" id="IPR038695">
    <property type="entry name" value="Saro_0823-like_sf"/>
</dbReference>
<proteinExistence type="predicted"/>
<keyword evidence="1" id="KW-1133">Transmembrane helix</keyword>
<keyword evidence="1" id="KW-0472">Membrane</keyword>
<dbReference type="InterPro" id="IPR003795">
    <property type="entry name" value="DUF192"/>
</dbReference>
<dbReference type="Gene3D" id="2.60.120.1140">
    <property type="entry name" value="Protein of unknown function DUF192"/>
    <property type="match status" value="1"/>
</dbReference>
<dbReference type="Proteomes" id="UP000236447">
    <property type="component" value="Plasmid pP88_e"/>
</dbReference>
<dbReference type="PANTHER" id="PTHR37953:SF1">
    <property type="entry name" value="UPF0127 PROTEIN MJ1496"/>
    <property type="match status" value="1"/>
</dbReference>
<geneLocation type="plasmid" evidence="3">
    <name>pp88_e</name>
</geneLocation>
<evidence type="ECO:0008006" key="4">
    <source>
        <dbReference type="Google" id="ProtNLM"/>
    </source>
</evidence>
<dbReference type="GeneID" id="31848788"/>
<reference evidence="2 3" key="2">
    <citation type="journal article" date="2017" name="Genome Biol. Evol.">
        <title>Trajectories and Drivers of Genome Evolution in Surface-Associated Marine Phaeobacter.</title>
        <authorList>
            <person name="Freese H.M."/>
            <person name="Sikorski J."/>
            <person name="Bunk B."/>
            <person name="Scheuner C."/>
            <person name="Meier-Kolthoff J.P."/>
            <person name="Sproer C."/>
            <person name="Gram L."/>
            <person name="Overmann J."/>
        </authorList>
    </citation>
    <scope>NUCLEOTIDE SEQUENCE [LARGE SCALE GENOMIC DNA]</scope>
    <source>
        <strain evidence="2 3">P88</strain>
        <plasmid evidence="3">pp88_e</plasmid>
    </source>
</reference>
<feature type="transmembrane region" description="Helical" evidence="1">
    <location>
        <begin position="20"/>
        <end position="40"/>
    </location>
</feature>
<dbReference type="EMBL" id="CP010730">
    <property type="protein sequence ID" value="AUR01823.1"/>
    <property type="molecule type" value="Genomic_DNA"/>
</dbReference>
<keyword evidence="1" id="KW-0812">Transmembrane</keyword>
<gene>
    <name evidence="2" type="ORF">PhaeoP88_04511</name>
</gene>
<dbReference type="RefSeq" id="WP_024099612.1">
    <property type="nucleotide sequence ID" value="NZ_CP010730.1"/>
</dbReference>
<accession>A0A2I7KGV5</accession>
<dbReference type="PANTHER" id="PTHR37953">
    <property type="entry name" value="UPF0127 PROTEIN MJ1496"/>
    <property type="match status" value="1"/>
</dbReference>